<dbReference type="Proteomes" id="UP001597221">
    <property type="component" value="Unassembled WGS sequence"/>
</dbReference>
<evidence type="ECO:0000259" key="1">
    <source>
        <dbReference type="Pfam" id="PF01636"/>
    </source>
</evidence>
<dbReference type="RefSeq" id="WP_251513845.1">
    <property type="nucleotide sequence ID" value="NZ_JAMBON010000012.1"/>
</dbReference>
<proteinExistence type="predicted"/>
<name>A0ABW4HNQ6_9BACI</name>
<dbReference type="InterPro" id="IPR011009">
    <property type="entry name" value="Kinase-like_dom_sf"/>
</dbReference>
<gene>
    <name evidence="2" type="ORF">ACFSBH_03670</name>
</gene>
<dbReference type="SUPFAM" id="SSF56112">
    <property type="entry name" value="Protein kinase-like (PK-like)"/>
    <property type="match status" value="1"/>
</dbReference>
<dbReference type="InterPro" id="IPR002575">
    <property type="entry name" value="Aminoglycoside_PTrfase"/>
</dbReference>
<keyword evidence="3" id="KW-1185">Reference proteome</keyword>
<dbReference type="PANTHER" id="PTHR21310">
    <property type="entry name" value="AMINOGLYCOSIDE PHOSPHOTRANSFERASE-RELATED-RELATED"/>
    <property type="match status" value="1"/>
</dbReference>
<evidence type="ECO:0000313" key="3">
    <source>
        <dbReference type="Proteomes" id="UP001597221"/>
    </source>
</evidence>
<dbReference type="Pfam" id="PF01636">
    <property type="entry name" value="APH"/>
    <property type="match status" value="1"/>
</dbReference>
<dbReference type="PANTHER" id="PTHR21310:SF15">
    <property type="entry name" value="AMINOGLYCOSIDE PHOSPHOTRANSFERASE DOMAIN-CONTAINING PROTEIN"/>
    <property type="match status" value="1"/>
</dbReference>
<dbReference type="EMBL" id="JBHUDE010000011">
    <property type="protein sequence ID" value="MFD1606762.1"/>
    <property type="molecule type" value="Genomic_DNA"/>
</dbReference>
<organism evidence="2 3">
    <name type="scientific">Oceanobacillus luteolus</name>
    <dbReference type="NCBI Taxonomy" id="1274358"/>
    <lineage>
        <taxon>Bacteria</taxon>
        <taxon>Bacillati</taxon>
        <taxon>Bacillota</taxon>
        <taxon>Bacilli</taxon>
        <taxon>Bacillales</taxon>
        <taxon>Bacillaceae</taxon>
        <taxon>Oceanobacillus</taxon>
    </lineage>
</organism>
<sequence>MLTQVIKQFGLQITNIDEVDDSHSSMVYKCRLPESDHVYIKIPYTTLKYQRELEAYQILQDNIPIPKLLDYWPGDEEIPGAFLLSELEGRPLSARDSRSIAYQVGVIHAQMHNIPPPAHLLAGIQNEFPNWSSFIDKQFHSFAQDVKTVLDESTYHLALEKFENIKSQLPEPDGPSFVHMDFRPANIIVDNDKVTGIIDFESVRFGSTEIDFTKLYRDFLSYDISLLENYKTGYSSVRPLIDLEAVLPFYRFTDAFNSIGWSIRRGIEKNKHFFEANVTMLNHFLKKN</sequence>
<dbReference type="Gene3D" id="3.90.1200.10">
    <property type="match status" value="1"/>
</dbReference>
<reference evidence="3" key="1">
    <citation type="journal article" date="2019" name="Int. J. Syst. Evol. Microbiol.">
        <title>The Global Catalogue of Microorganisms (GCM) 10K type strain sequencing project: providing services to taxonomists for standard genome sequencing and annotation.</title>
        <authorList>
            <consortium name="The Broad Institute Genomics Platform"/>
            <consortium name="The Broad Institute Genome Sequencing Center for Infectious Disease"/>
            <person name="Wu L."/>
            <person name="Ma J."/>
        </authorList>
    </citation>
    <scope>NUCLEOTIDE SEQUENCE [LARGE SCALE GENOMIC DNA]</scope>
    <source>
        <strain evidence="3">CGMCC 1.12376</strain>
    </source>
</reference>
<comment type="caution">
    <text evidence="2">The sequence shown here is derived from an EMBL/GenBank/DDBJ whole genome shotgun (WGS) entry which is preliminary data.</text>
</comment>
<accession>A0ABW4HNQ6</accession>
<dbReference type="InterPro" id="IPR051678">
    <property type="entry name" value="AGP_Transferase"/>
</dbReference>
<dbReference type="CDD" id="cd05120">
    <property type="entry name" value="APH_ChoK_like"/>
    <property type="match status" value="1"/>
</dbReference>
<feature type="domain" description="Aminoglycoside phosphotransferase" evidence="1">
    <location>
        <begin position="45"/>
        <end position="239"/>
    </location>
</feature>
<protein>
    <submittedName>
        <fullName evidence="2">Phosphotransferase family protein</fullName>
    </submittedName>
</protein>
<evidence type="ECO:0000313" key="2">
    <source>
        <dbReference type="EMBL" id="MFD1606762.1"/>
    </source>
</evidence>